<reference evidence="2" key="1">
    <citation type="submission" date="2023-06" db="EMBL/GenBank/DDBJ databases">
        <title>Genome-scale phylogeny and comparative genomics of the fungal order Sordariales.</title>
        <authorList>
            <consortium name="Lawrence Berkeley National Laboratory"/>
            <person name="Hensen N."/>
            <person name="Bonometti L."/>
            <person name="Westerberg I."/>
            <person name="Brannstrom I.O."/>
            <person name="Guillou S."/>
            <person name="Cros-Aarteil S."/>
            <person name="Calhoun S."/>
            <person name="Haridas S."/>
            <person name="Kuo A."/>
            <person name="Mondo S."/>
            <person name="Pangilinan J."/>
            <person name="Riley R."/>
            <person name="LaButti K."/>
            <person name="Andreopoulos B."/>
            <person name="Lipzen A."/>
            <person name="Chen C."/>
            <person name="Yanf M."/>
            <person name="Daum C."/>
            <person name="Ng V."/>
            <person name="Clum A."/>
            <person name="Steindorff A."/>
            <person name="Ohm R."/>
            <person name="Martin F."/>
            <person name="Silar P."/>
            <person name="Natvig D."/>
            <person name="Lalanne C."/>
            <person name="Gautier V."/>
            <person name="Ament-velasquez S.L."/>
            <person name="Kruys A."/>
            <person name="Hutchinson M.I."/>
            <person name="Powell A.J."/>
            <person name="Barry K."/>
            <person name="Miller A.N."/>
            <person name="Grigoriev I.V."/>
            <person name="Debuchy R."/>
            <person name="Gladieux P."/>
            <person name="Thoren M.H."/>
            <person name="Johannesson H."/>
        </authorList>
    </citation>
    <scope>NUCLEOTIDE SEQUENCE</scope>
    <source>
        <strain evidence="2">SMH3187-1</strain>
    </source>
</reference>
<dbReference type="EMBL" id="JAUKUD010000005">
    <property type="protein sequence ID" value="KAK0743747.1"/>
    <property type="molecule type" value="Genomic_DNA"/>
</dbReference>
<evidence type="ECO:0000313" key="3">
    <source>
        <dbReference type="Proteomes" id="UP001172155"/>
    </source>
</evidence>
<evidence type="ECO:0000259" key="1">
    <source>
        <dbReference type="PROSITE" id="PS50181"/>
    </source>
</evidence>
<dbReference type="PROSITE" id="PS50181">
    <property type="entry name" value="FBOX"/>
    <property type="match status" value="1"/>
</dbReference>
<keyword evidence="3" id="KW-1185">Reference proteome</keyword>
<proteinExistence type="predicted"/>
<gene>
    <name evidence="2" type="ORF">B0T18DRAFT_392469</name>
</gene>
<sequence length="680" mass="75904">MHAARPRRGRRGNVQVESTWTKLKSRRRAATKIMPKVTVIQNRNRNPLDLLLNPSTLDLSVGRCDSPGHYILNYKRAMDKPSFPFYPSPHLHLPSILRQPDFMCWLCRHEIEVSPRPALADDPVLHLSLPWHRPSLCRIIASSPRETHISGIGCRLTPTHHDFYSQPGTTLLSYPVIFSVPPYSHQDITSPNPTDALHKAELVKITGPVYTRHAWTFRVHADCWDVVAARASCPPSSREMVALATTWARAMAALNWDSVTFVEAAQSDGRFELPRLLLDSVGKKQQKKKRVRYPRGVSTQRPETFDALALDLGVGTNNTVSEIVRPEDYRLVFPLRAPNSNPSTAPVWSLELSPVKGKGTRPPKDIFTFLPPELLHPILTLLPTPSIASLRLASRAVASLTADAATALPRRFWRSRFGVSFEMGFALPVDCSFPSFSSLSFFTGGLVDKDDKNMDRDWQGLYFGLKKAMDNFHYSPSQPPSPSRPLSITPKFTKLPRSAGKKPASYPAPVRDRATLIASLAKRKHHWAQFSPLVSLCQIWCDLPLSGHAFDWITDPSCDVLSGAASYPNSTNTSQIILREPSCLALAARLHRRDGLPRPGVETVCLPLDEGIAGIGVSVVDLAEQKYISGLRVLSRRAGLERKLGYVVRELETVVDFHPGERWMGLRYFRMVAVTLAEVV</sequence>
<organism evidence="2 3">
    <name type="scientific">Schizothecium vesticola</name>
    <dbReference type="NCBI Taxonomy" id="314040"/>
    <lineage>
        <taxon>Eukaryota</taxon>
        <taxon>Fungi</taxon>
        <taxon>Dikarya</taxon>
        <taxon>Ascomycota</taxon>
        <taxon>Pezizomycotina</taxon>
        <taxon>Sordariomycetes</taxon>
        <taxon>Sordariomycetidae</taxon>
        <taxon>Sordariales</taxon>
        <taxon>Schizotheciaceae</taxon>
        <taxon>Schizothecium</taxon>
    </lineage>
</organism>
<dbReference type="InterPro" id="IPR036047">
    <property type="entry name" value="F-box-like_dom_sf"/>
</dbReference>
<dbReference type="AlphaFoldDB" id="A0AA40K2X9"/>
<accession>A0AA40K2X9</accession>
<dbReference type="Proteomes" id="UP001172155">
    <property type="component" value="Unassembled WGS sequence"/>
</dbReference>
<protein>
    <recommendedName>
        <fullName evidence="1">F-box domain-containing protein</fullName>
    </recommendedName>
</protein>
<name>A0AA40K2X9_9PEZI</name>
<dbReference type="SUPFAM" id="SSF81383">
    <property type="entry name" value="F-box domain"/>
    <property type="match status" value="1"/>
</dbReference>
<comment type="caution">
    <text evidence="2">The sequence shown here is derived from an EMBL/GenBank/DDBJ whole genome shotgun (WGS) entry which is preliminary data.</text>
</comment>
<evidence type="ECO:0000313" key="2">
    <source>
        <dbReference type="EMBL" id="KAK0743747.1"/>
    </source>
</evidence>
<feature type="domain" description="F-box" evidence="1">
    <location>
        <begin position="364"/>
        <end position="416"/>
    </location>
</feature>
<dbReference type="InterPro" id="IPR001810">
    <property type="entry name" value="F-box_dom"/>
</dbReference>